<name>A0A1B7W444_APHFL</name>
<evidence type="ECO:0000313" key="1">
    <source>
        <dbReference type="EMBL" id="OBQ31900.1"/>
    </source>
</evidence>
<comment type="caution">
    <text evidence="1">The sequence shown here is derived from an EMBL/GenBank/DDBJ whole genome shotgun (WGS) entry which is preliminary data.</text>
</comment>
<feature type="non-terminal residue" evidence="1">
    <location>
        <position position="91"/>
    </location>
</feature>
<protein>
    <submittedName>
        <fullName evidence="1">Uncharacterized protein</fullName>
    </submittedName>
</protein>
<proteinExistence type="predicted"/>
<accession>A0A1B7W444</accession>
<dbReference type="AlphaFoldDB" id="A0A1B7W444"/>
<gene>
    <name evidence="1" type="ORF">AN484_28500</name>
</gene>
<evidence type="ECO:0000313" key="2">
    <source>
        <dbReference type="Proteomes" id="UP000092093"/>
    </source>
</evidence>
<sequence>MAALVRACGGGQGLDEWGFDVMQAAEAAMAQELKDTPQPAPPPAGGRGSRRVLLKALALVGEVALQGLHVPPAVCNAVQALTADMPLPATG</sequence>
<reference evidence="1 2" key="1">
    <citation type="submission" date="2015-09" db="EMBL/GenBank/DDBJ databases">
        <title>Aphanizomenon flos-aquae WA102.</title>
        <authorList>
            <person name="Driscoll C."/>
        </authorList>
    </citation>
    <scope>NUCLEOTIDE SEQUENCE [LARGE SCALE GENOMIC DNA]</scope>
    <source>
        <strain evidence="1">WA102</strain>
    </source>
</reference>
<organism evidence="1 2">
    <name type="scientific">Aphanizomenon flos-aquae WA102</name>
    <dbReference type="NCBI Taxonomy" id="1710896"/>
    <lineage>
        <taxon>Bacteria</taxon>
        <taxon>Bacillati</taxon>
        <taxon>Cyanobacteriota</taxon>
        <taxon>Cyanophyceae</taxon>
        <taxon>Nostocales</taxon>
        <taxon>Aphanizomenonaceae</taxon>
        <taxon>Aphanizomenon</taxon>
    </lineage>
</organism>
<dbReference type="EMBL" id="LJOW01000998">
    <property type="protein sequence ID" value="OBQ31900.1"/>
    <property type="molecule type" value="Genomic_DNA"/>
</dbReference>
<dbReference type="Proteomes" id="UP000092093">
    <property type="component" value="Unassembled WGS sequence"/>
</dbReference>